<keyword evidence="7 9" id="KW-0472">Membrane</keyword>
<keyword evidence="3" id="KW-0813">Transport</keyword>
<feature type="non-terminal residue" evidence="11">
    <location>
        <position position="302"/>
    </location>
</feature>
<dbReference type="Gene3D" id="3.10.580.10">
    <property type="entry name" value="CBS-domain"/>
    <property type="match status" value="1"/>
</dbReference>
<dbReference type="Pfam" id="PF01769">
    <property type="entry name" value="MgtE"/>
    <property type="match status" value="1"/>
</dbReference>
<evidence type="ECO:0000259" key="10">
    <source>
        <dbReference type="PROSITE" id="PS51371"/>
    </source>
</evidence>
<evidence type="ECO:0000256" key="6">
    <source>
        <dbReference type="ARBA" id="ARBA00022989"/>
    </source>
</evidence>
<dbReference type="InterPro" id="IPR046342">
    <property type="entry name" value="CBS_dom_sf"/>
</dbReference>
<comment type="caution">
    <text evidence="11">The sequence shown here is derived from an EMBL/GenBank/DDBJ whole genome shotgun (WGS) entry which is preliminary data.</text>
</comment>
<dbReference type="Pfam" id="PF00571">
    <property type="entry name" value="CBS"/>
    <property type="match status" value="1"/>
</dbReference>
<dbReference type="GO" id="GO:0016020">
    <property type="term" value="C:membrane"/>
    <property type="evidence" value="ECO:0007669"/>
    <property type="project" value="UniProtKB-SubCell"/>
</dbReference>
<feature type="domain" description="CBS" evidence="10">
    <location>
        <begin position="82"/>
        <end position="138"/>
    </location>
</feature>
<feature type="transmembrane region" description="Helical" evidence="9">
    <location>
        <begin position="202"/>
        <end position="223"/>
    </location>
</feature>
<reference evidence="11 12" key="1">
    <citation type="journal article" date="2016" name="Nat. Commun.">
        <title>Thousands of microbial genomes shed light on interconnected biogeochemical processes in an aquifer system.</title>
        <authorList>
            <person name="Anantharaman K."/>
            <person name="Brown C.T."/>
            <person name="Hug L.A."/>
            <person name="Sharon I."/>
            <person name="Castelle C.J."/>
            <person name="Probst A.J."/>
            <person name="Thomas B.C."/>
            <person name="Singh A."/>
            <person name="Wilkins M.J."/>
            <person name="Karaoz U."/>
            <person name="Brodie E.L."/>
            <person name="Williams K.H."/>
            <person name="Hubbard S.S."/>
            <person name="Banfield J.F."/>
        </authorList>
    </citation>
    <scope>NUCLEOTIDE SEQUENCE [LARGE SCALE GENOMIC DNA]</scope>
</reference>
<dbReference type="EMBL" id="MHKQ01000001">
    <property type="protein sequence ID" value="OGY94898.1"/>
    <property type="molecule type" value="Genomic_DNA"/>
</dbReference>
<protein>
    <recommendedName>
        <fullName evidence="10">CBS domain-containing protein</fullName>
    </recommendedName>
</protein>
<keyword evidence="6 9" id="KW-1133">Transmembrane helix</keyword>
<dbReference type="GO" id="GO:0015095">
    <property type="term" value="F:magnesium ion transmembrane transporter activity"/>
    <property type="evidence" value="ECO:0007669"/>
    <property type="project" value="InterPro"/>
</dbReference>
<dbReference type="InterPro" id="IPR006669">
    <property type="entry name" value="MgtE_transporter"/>
</dbReference>
<evidence type="ECO:0000313" key="11">
    <source>
        <dbReference type="EMBL" id="OGY94898.1"/>
    </source>
</evidence>
<dbReference type="InterPro" id="IPR006667">
    <property type="entry name" value="SLC41_membr_dom"/>
</dbReference>
<feature type="transmembrane region" description="Helical" evidence="9">
    <location>
        <begin position="244"/>
        <end position="264"/>
    </location>
</feature>
<dbReference type="PANTHER" id="PTHR43773">
    <property type="entry name" value="MAGNESIUM TRANSPORTER MGTE"/>
    <property type="match status" value="1"/>
</dbReference>
<dbReference type="SMART" id="SM00116">
    <property type="entry name" value="CBS"/>
    <property type="match status" value="1"/>
</dbReference>
<keyword evidence="4 9" id="KW-0812">Transmembrane</keyword>
<feature type="transmembrane region" description="Helical" evidence="9">
    <location>
        <begin position="270"/>
        <end position="295"/>
    </location>
</feature>
<evidence type="ECO:0000256" key="4">
    <source>
        <dbReference type="ARBA" id="ARBA00022692"/>
    </source>
</evidence>
<comment type="similarity">
    <text evidence="2">Belongs to the SLC41A transporter family.</text>
</comment>
<keyword evidence="8" id="KW-0129">CBS domain</keyword>
<dbReference type="SUPFAM" id="SSF161093">
    <property type="entry name" value="MgtE membrane domain-like"/>
    <property type="match status" value="1"/>
</dbReference>
<accession>A0A1G2C0L3</accession>
<comment type="subcellular location">
    <subcellularLocation>
        <location evidence="1">Membrane</location>
        <topology evidence="1">Multi-pass membrane protein</topology>
    </subcellularLocation>
</comment>
<evidence type="ECO:0000256" key="7">
    <source>
        <dbReference type="ARBA" id="ARBA00023136"/>
    </source>
</evidence>
<dbReference type="AlphaFoldDB" id="A0A1G2C0L3"/>
<evidence type="ECO:0000256" key="8">
    <source>
        <dbReference type="PROSITE-ProRule" id="PRU00703"/>
    </source>
</evidence>
<evidence type="ECO:0000256" key="9">
    <source>
        <dbReference type="SAM" id="Phobius"/>
    </source>
</evidence>
<dbReference type="InterPro" id="IPR036739">
    <property type="entry name" value="SLC41_membr_dom_sf"/>
</dbReference>
<dbReference type="InterPro" id="IPR000644">
    <property type="entry name" value="CBS_dom"/>
</dbReference>
<keyword evidence="5" id="KW-0460">Magnesium</keyword>
<dbReference type="Gene3D" id="1.10.357.20">
    <property type="entry name" value="SLC41 divalent cation transporters, integral membrane domain"/>
    <property type="match status" value="1"/>
</dbReference>
<evidence type="ECO:0000313" key="12">
    <source>
        <dbReference type="Proteomes" id="UP000177626"/>
    </source>
</evidence>
<proteinExistence type="inferred from homology"/>
<evidence type="ECO:0000256" key="5">
    <source>
        <dbReference type="ARBA" id="ARBA00022842"/>
    </source>
</evidence>
<evidence type="ECO:0000256" key="3">
    <source>
        <dbReference type="ARBA" id="ARBA00022448"/>
    </source>
</evidence>
<dbReference type="Proteomes" id="UP000177626">
    <property type="component" value="Unassembled WGS sequence"/>
</dbReference>
<dbReference type="PANTHER" id="PTHR43773:SF1">
    <property type="entry name" value="MAGNESIUM TRANSPORTER MGTE"/>
    <property type="match status" value="1"/>
</dbReference>
<dbReference type="PROSITE" id="PS51371">
    <property type="entry name" value="CBS"/>
    <property type="match status" value="1"/>
</dbReference>
<feature type="transmembrane region" description="Helical" evidence="9">
    <location>
        <begin position="170"/>
        <end position="190"/>
    </location>
</feature>
<gene>
    <name evidence="11" type="ORF">A2406_01260</name>
</gene>
<dbReference type="SUPFAM" id="SSF54631">
    <property type="entry name" value="CBS-domain pair"/>
    <property type="match status" value="1"/>
</dbReference>
<organism evidence="11 12">
    <name type="scientific">Candidatus Komeilibacteria bacterium RIFOXYC1_FULL_37_11</name>
    <dbReference type="NCBI Taxonomy" id="1798555"/>
    <lineage>
        <taxon>Bacteria</taxon>
        <taxon>Candidatus Komeiliibacteriota</taxon>
    </lineage>
</organism>
<evidence type="ECO:0000256" key="1">
    <source>
        <dbReference type="ARBA" id="ARBA00004141"/>
    </source>
</evidence>
<name>A0A1G2C0L3_9BACT</name>
<evidence type="ECO:0000256" key="2">
    <source>
        <dbReference type="ARBA" id="ARBA00009749"/>
    </source>
</evidence>
<dbReference type="CDD" id="cd04606">
    <property type="entry name" value="CBS_pair_Mg_transporter"/>
    <property type="match status" value="1"/>
</dbReference>
<sequence>MKEKSTNLFHKASAGSLMTTSVPTTFLDSTIFSIEEYLLINTKQLKSINYVYILSKTGVLKGVISIKEIFRQPKSKKVSEVMISELVVAHLHTSQERVAYLALKHNIKAIPVVDKEGKFLGVVLNDDILRVIYSEAQEDISHFAGVPHHSSINIDDVTSLSLFVSLKHRLPWLIIGLLGGLLAARVIGFFESTLAQNIILAAFIPLVVYMASAVGTQVGFFIIRDLAINPKINFLTYTVHQLKVILLIGIIISLAVFGITWIFYSELMIAFVLAWAMFLAILSSVITGLFIPYAFSRVKLDP</sequence>